<accession>A0AC34GSB6</accession>
<sequence length="233" mass="25876">MSHIVEIEDDIILQNVEKEKSRRKITHALEISIFAQFSFGFMVSLMGLSGLPVDLIFAGEMFGLGLCQTFSALPGMLAIKYKCKETWIWIGYSFLQTLISLCQLSWFIICISLTPVPGWLAALYFCLFAFQMWCAIASVLHTNITSFPVLISELQGKPNDSSSSSPKSVKKSKSKTKASSKKKGSTNSSIKSKNEKKKASKSKDKKKKKQPVKAEKKASSVNKESSVSTNPWD</sequence>
<evidence type="ECO:0000313" key="2">
    <source>
        <dbReference type="WBParaSite" id="ES5_v2.g7554.t1"/>
    </source>
</evidence>
<proteinExistence type="predicted"/>
<dbReference type="WBParaSite" id="ES5_v2.g7554.t1">
    <property type="protein sequence ID" value="ES5_v2.g7554.t1"/>
    <property type="gene ID" value="ES5_v2.g7554"/>
</dbReference>
<protein>
    <submittedName>
        <fullName evidence="2">Uncharacterized protein</fullName>
    </submittedName>
</protein>
<reference evidence="2" key="1">
    <citation type="submission" date="2022-11" db="UniProtKB">
        <authorList>
            <consortium name="WormBaseParasite"/>
        </authorList>
    </citation>
    <scope>IDENTIFICATION</scope>
</reference>
<evidence type="ECO:0000313" key="1">
    <source>
        <dbReference type="Proteomes" id="UP000887579"/>
    </source>
</evidence>
<organism evidence="1 2">
    <name type="scientific">Panagrolaimus sp. ES5</name>
    <dbReference type="NCBI Taxonomy" id="591445"/>
    <lineage>
        <taxon>Eukaryota</taxon>
        <taxon>Metazoa</taxon>
        <taxon>Ecdysozoa</taxon>
        <taxon>Nematoda</taxon>
        <taxon>Chromadorea</taxon>
        <taxon>Rhabditida</taxon>
        <taxon>Tylenchina</taxon>
        <taxon>Panagrolaimomorpha</taxon>
        <taxon>Panagrolaimoidea</taxon>
        <taxon>Panagrolaimidae</taxon>
        <taxon>Panagrolaimus</taxon>
    </lineage>
</organism>
<name>A0AC34GSB6_9BILA</name>
<dbReference type="Proteomes" id="UP000887579">
    <property type="component" value="Unplaced"/>
</dbReference>